<dbReference type="AlphaFoldDB" id="A0A4V3D1Y8"/>
<organism evidence="2 3">
    <name type="scientific">Algoriphagus boseongensis</name>
    <dbReference type="NCBI Taxonomy" id="1442587"/>
    <lineage>
        <taxon>Bacteria</taxon>
        <taxon>Pseudomonadati</taxon>
        <taxon>Bacteroidota</taxon>
        <taxon>Cytophagia</taxon>
        <taxon>Cytophagales</taxon>
        <taxon>Cyclobacteriaceae</taxon>
        <taxon>Algoriphagus</taxon>
    </lineage>
</organism>
<name>A0A4V3D1Y8_9BACT</name>
<evidence type="ECO:0000313" key="3">
    <source>
        <dbReference type="Proteomes" id="UP000294535"/>
    </source>
</evidence>
<evidence type="ECO:0000259" key="1">
    <source>
        <dbReference type="Pfam" id="PF00583"/>
    </source>
</evidence>
<gene>
    <name evidence="2" type="ORF">DFQ04_3005</name>
</gene>
<dbReference type="InterPro" id="IPR000182">
    <property type="entry name" value="GNAT_dom"/>
</dbReference>
<dbReference type="Pfam" id="PF00583">
    <property type="entry name" value="Acetyltransf_1"/>
    <property type="match status" value="1"/>
</dbReference>
<dbReference type="GO" id="GO:0016747">
    <property type="term" value="F:acyltransferase activity, transferring groups other than amino-acyl groups"/>
    <property type="evidence" value="ECO:0007669"/>
    <property type="project" value="InterPro"/>
</dbReference>
<protein>
    <recommendedName>
        <fullName evidence="1">N-acetyltransferase domain-containing protein</fullName>
    </recommendedName>
</protein>
<dbReference type="RefSeq" id="WP_133557236.1">
    <property type="nucleotide sequence ID" value="NZ_SNYF01000008.1"/>
</dbReference>
<dbReference type="SUPFAM" id="SSF55729">
    <property type="entry name" value="Acyl-CoA N-acyltransferases (Nat)"/>
    <property type="match status" value="1"/>
</dbReference>
<feature type="domain" description="N-acetyltransferase" evidence="1">
    <location>
        <begin position="51"/>
        <end position="162"/>
    </location>
</feature>
<proteinExistence type="predicted"/>
<dbReference type="Gene3D" id="3.40.630.30">
    <property type="match status" value="1"/>
</dbReference>
<sequence>MVEIKAASTSSDLEGILALQWANHLSTISSEEKSKEGFVTVRHTMEQLAAMNALAPHIIAKDEEEVVGYILAMTKASRNLVPVLVPMFEQFDQLNFKGKKVAEMDYMVIGQICVGKNQRGTGLFDQMYKAYQEAYSPSYEFAITEIALSNTRSLAAHQRVGFRTIHEFADQTQPWAIVAWDWK</sequence>
<dbReference type="OrthoDB" id="5109343at2"/>
<accession>A0A4V3D1Y8</accession>
<dbReference type="EMBL" id="SNYF01000008">
    <property type="protein sequence ID" value="TDQ15119.1"/>
    <property type="molecule type" value="Genomic_DNA"/>
</dbReference>
<comment type="caution">
    <text evidence="2">The sequence shown here is derived from an EMBL/GenBank/DDBJ whole genome shotgun (WGS) entry which is preliminary data.</text>
</comment>
<keyword evidence="3" id="KW-1185">Reference proteome</keyword>
<reference evidence="2 3" key="1">
    <citation type="submission" date="2019-03" db="EMBL/GenBank/DDBJ databases">
        <title>Genomic Encyclopedia of Type Strains, Phase III (KMG-III): the genomes of soil and plant-associated and newly described type strains.</title>
        <authorList>
            <person name="Whitman W."/>
        </authorList>
    </citation>
    <scope>NUCLEOTIDE SEQUENCE [LARGE SCALE GENOMIC DNA]</scope>
    <source>
        <strain evidence="2 3">CECT 8446</strain>
    </source>
</reference>
<evidence type="ECO:0000313" key="2">
    <source>
        <dbReference type="EMBL" id="TDQ15119.1"/>
    </source>
</evidence>
<dbReference type="Proteomes" id="UP000294535">
    <property type="component" value="Unassembled WGS sequence"/>
</dbReference>
<dbReference type="InterPro" id="IPR016181">
    <property type="entry name" value="Acyl_CoA_acyltransferase"/>
</dbReference>